<proteinExistence type="predicted"/>
<keyword evidence="4" id="KW-1185">Reference proteome</keyword>
<evidence type="ECO:0000313" key="3">
    <source>
        <dbReference type="EMBL" id="KIP03597.1"/>
    </source>
</evidence>
<dbReference type="InterPro" id="IPR036047">
    <property type="entry name" value="F-box-like_dom_sf"/>
</dbReference>
<organism evidence="3 4">
    <name type="scientific">Phlebiopsis gigantea (strain 11061_1 CR5-6)</name>
    <name type="common">White-rot fungus</name>
    <name type="synonym">Peniophora gigantea</name>
    <dbReference type="NCBI Taxonomy" id="745531"/>
    <lineage>
        <taxon>Eukaryota</taxon>
        <taxon>Fungi</taxon>
        <taxon>Dikarya</taxon>
        <taxon>Basidiomycota</taxon>
        <taxon>Agaricomycotina</taxon>
        <taxon>Agaricomycetes</taxon>
        <taxon>Polyporales</taxon>
        <taxon>Phanerochaetaceae</taxon>
        <taxon>Phlebiopsis</taxon>
    </lineage>
</organism>
<dbReference type="AlphaFoldDB" id="A0A0C3S242"/>
<dbReference type="HOGENOM" id="CLU_1107462_0_0_1"/>
<dbReference type="OrthoDB" id="2752928at2759"/>
<feature type="domain" description="F-box" evidence="2">
    <location>
        <begin position="7"/>
        <end position="42"/>
    </location>
</feature>
<feature type="compositionally biased region" description="Acidic residues" evidence="1">
    <location>
        <begin position="69"/>
        <end position="90"/>
    </location>
</feature>
<dbReference type="SUPFAM" id="SSF81383">
    <property type="entry name" value="F-box domain"/>
    <property type="match status" value="1"/>
</dbReference>
<dbReference type="SUPFAM" id="SSF52047">
    <property type="entry name" value="RNI-like"/>
    <property type="match status" value="1"/>
</dbReference>
<protein>
    <recommendedName>
        <fullName evidence="2">F-box domain-containing protein</fullName>
    </recommendedName>
</protein>
<sequence length="251" mass="28943">MPNTRPRLPQELVDAILAEVNEKDSLAECSLVCKNWVSSARRRLFESVTLRAGSLLSFDFEKNKGEDRNYEDEDPNFEDDDWDEESETDFWDEGHEPESWGFQRMLAAFIEFAIAHTFIATNIRTFRIQGQFYTETNWGYVYPVTGTTLRDIVAALPRLQTLSLSTLSVQDTSVTPVVEHSCLRTLVLGEEITGLDCDINNERQLLVIFPSLRELDFIADNFLFREHWLRPIAKKQADQLPTTSGSWRLSR</sequence>
<name>A0A0C3S242_PHLG1</name>
<accession>A0A0C3S242</accession>
<evidence type="ECO:0000259" key="2">
    <source>
        <dbReference type="Pfam" id="PF00646"/>
    </source>
</evidence>
<dbReference type="Proteomes" id="UP000053257">
    <property type="component" value="Unassembled WGS sequence"/>
</dbReference>
<dbReference type="EMBL" id="KN840608">
    <property type="protein sequence ID" value="KIP03597.1"/>
    <property type="molecule type" value="Genomic_DNA"/>
</dbReference>
<dbReference type="InterPro" id="IPR001810">
    <property type="entry name" value="F-box_dom"/>
</dbReference>
<evidence type="ECO:0000256" key="1">
    <source>
        <dbReference type="SAM" id="MobiDB-lite"/>
    </source>
</evidence>
<evidence type="ECO:0000313" key="4">
    <source>
        <dbReference type="Proteomes" id="UP000053257"/>
    </source>
</evidence>
<feature type="region of interest" description="Disordered" evidence="1">
    <location>
        <begin position="66"/>
        <end position="90"/>
    </location>
</feature>
<gene>
    <name evidence="3" type="ORF">PHLGIDRAFT_233863</name>
</gene>
<dbReference type="Pfam" id="PF00646">
    <property type="entry name" value="F-box"/>
    <property type="match status" value="1"/>
</dbReference>
<reference evidence="3 4" key="1">
    <citation type="journal article" date="2014" name="PLoS Genet.">
        <title>Analysis of the Phlebiopsis gigantea genome, transcriptome and secretome provides insight into its pioneer colonization strategies of wood.</title>
        <authorList>
            <person name="Hori C."/>
            <person name="Ishida T."/>
            <person name="Igarashi K."/>
            <person name="Samejima M."/>
            <person name="Suzuki H."/>
            <person name="Master E."/>
            <person name="Ferreira P."/>
            <person name="Ruiz-Duenas F.J."/>
            <person name="Held B."/>
            <person name="Canessa P."/>
            <person name="Larrondo L.F."/>
            <person name="Schmoll M."/>
            <person name="Druzhinina I.S."/>
            <person name="Kubicek C.P."/>
            <person name="Gaskell J.A."/>
            <person name="Kersten P."/>
            <person name="St John F."/>
            <person name="Glasner J."/>
            <person name="Sabat G."/>
            <person name="Splinter BonDurant S."/>
            <person name="Syed K."/>
            <person name="Yadav J."/>
            <person name="Mgbeahuruike A.C."/>
            <person name="Kovalchuk A."/>
            <person name="Asiegbu F.O."/>
            <person name="Lackner G."/>
            <person name="Hoffmeister D."/>
            <person name="Rencoret J."/>
            <person name="Gutierrez A."/>
            <person name="Sun H."/>
            <person name="Lindquist E."/>
            <person name="Barry K."/>
            <person name="Riley R."/>
            <person name="Grigoriev I.V."/>
            <person name="Henrissat B."/>
            <person name="Kues U."/>
            <person name="Berka R.M."/>
            <person name="Martinez A.T."/>
            <person name="Covert S.F."/>
            <person name="Blanchette R.A."/>
            <person name="Cullen D."/>
        </authorList>
    </citation>
    <scope>NUCLEOTIDE SEQUENCE [LARGE SCALE GENOMIC DNA]</scope>
    <source>
        <strain evidence="3 4">11061_1 CR5-6</strain>
    </source>
</reference>